<keyword evidence="3" id="KW-1185">Reference proteome</keyword>
<sequence>MRHRTVLIAAAAVLFAGGVGYLAGRGGPLLSSGSGVTSAGADDDAHVVLTPDARGANAGATRVDRTAPLPEPGTPLPQIHDELVRRAAAGEARAACRLAAEHQRCEMERLNLRMLVIRNENNEAWASQHMQGQSEDAALHFAQMRAQAAQQIEDKRANVEQCDSAPTLAPEARARYWRQAALAGHVPSMRHYAIGNGFRWHDLMDALPALATYRREAEGIARRAAMHGDAASAYALAMAYADSDGGHWRPFLAQTVTPDVSQALAWFSVLSRHPDITSLPAGHPTAVVVARQLAALQAAATPAEATRAARQAQAVAIPDAGAGLTAQRMIRPDGGMDDLAPETCAESQFADAAPPRTTS</sequence>
<feature type="region of interest" description="Disordered" evidence="1">
    <location>
        <begin position="56"/>
        <end position="77"/>
    </location>
</feature>
<organism evidence="2 3">
    <name type="scientific">Luteimonas terrae</name>
    <dbReference type="NCBI Taxonomy" id="1530191"/>
    <lineage>
        <taxon>Bacteria</taxon>
        <taxon>Pseudomonadati</taxon>
        <taxon>Pseudomonadota</taxon>
        <taxon>Gammaproteobacteria</taxon>
        <taxon>Lysobacterales</taxon>
        <taxon>Lysobacteraceae</taxon>
        <taxon>Luteimonas</taxon>
    </lineage>
</organism>
<evidence type="ECO:0000313" key="3">
    <source>
        <dbReference type="Proteomes" id="UP001256588"/>
    </source>
</evidence>
<proteinExistence type="predicted"/>
<evidence type="ECO:0000313" key="2">
    <source>
        <dbReference type="EMBL" id="MDR7192093.1"/>
    </source>
</evidence>
<reference evidence="2 3" key="1">
    <citation type="submission" date="2023-07" db="EMBL/GenBank/DDBJ databases">
        <title>Sorghum-associated microbial communities from plants grown in Nebraska, USA.</title>
        <authorList>
            <person name="Schachtman D."/>
        </authorList>
    </citation>
    <scope>NUCLEOTIDE SEQUENCE [LARGE SCALE GENOMIC DNA]</scope>
    <source>
        <strain evidence="2 3">4099</strain>
    </source>
</reference>
<comment type="caution">
    <text evidence="2">The sequence shown here is derived from an EMBL/GenBank/DDBJ whole genome shotgun (WGS) entry which is preliminary data.</text>
</comment>
<dbReference type="RefSeq" id="WP_310232984.1">
    <property type="nucleotide sequence ID" value="NZ_JAVDWO010000002.1"/>
</dbReference>
<gene>
    <name evidence="2" type="ORF">J2W68_000801</name>
</gene>
<dbReference type="EMBL" id="JAVDWO010000002">
    <property type="protein sequence ID" value="MDR7192093.1"/>
    <property type="molecule type" value="Genomic_DNA"/>
</dbReference>
<name>A0ABU1XTL0_9GAMM</name>
<accession>A0ABU1XTL0</accession>
<protein>
    <recommendedName>
        <fullName evidence="4">Sel1 repeat family protein</fullName>
    </recommendedName>
</protein>
<dbReference type="Proteomes" id="UP001256588">
    <property type="component" value="Unassembled WGS sequence"/>
</dbReference>
<evidence type="ECO:0008006" key="4">
    <source>
        <dbReference type="Google" id="ProtNLM"/>
    </source>
</evidence>
<evidence type="ECO:0000256" key="1">
    <source>
        <dbReference type="SAM" id="MobiDB-lite"/>
    </source>
</evidence>
<feature type="region of interest" description="Disordered" evidence="1">
    <location>
        <begin position="332"/>
        <end position="359"/>
    </location>
</feature>